<proteinExistence type="predicted"/>
<evidence type="ECO:0000313" key="2">
    <source>
        <dbReference type="EMBL" id="KYO37621.1"/>
    </source>
</evidence>
<evidence type="ECO:0000313" key="3">
    <source>
        <dbReference type="Proteomes" id="UP000050525"/>
    </source>
</evidence>
<keyword evidence="3" id="KW-1185">Reference proteome</keyword>
<dbReference type="EMBL" id="AKHW03002643">
    <property type="protein sequence ID" value="KYO37621.1"/>
    <property type="molecule type" value="Genomic_DNA"/>
</dbReference>
<organism evidence="2 3">
    <name type="scientific">Alligator mississippiensis</name>
    <name type="common">American alligator</name>
    <dbReference type="NCBI Taxonomy" id="8496"/>
    <lineage>
        <taxon>Eukaryota</taxon>
        <taxon>Metazoa</taxon>
        <taxon>Chordata</taxon>
        <taxon>Craniata</taxon>
        <taxon>Vertebrata</taxon>
        <taxon>Euteleostomi</taxon>
        <taxon>Archelosauria</taxon>
        <taxon>Archosauria</taxon>
        <taxon>Crocodylia</taxon>
        <taxon>Alligatoridae</taxon>
        <taxon>Alligatorinae</taxon>
        <taxon>Alligator</taxon>
    </lineage>
</organism>
<reference evidence="2 3" key="1">
    <citation type="journal article" date="2012" name="Genome Biol.">
        <title>Sequencing three crocodilian genomes to illuminate the evolution of archosaurs and amniotes.</title>
        <authorList>
            <person name="St John J.A."/>
            <person name="Braun E.L."/>
            <person name="Isberg S.R."/>
            <person name="Miles L.G."/>
            <person name="Chong A.Y."/>
            <person name="Gongora J."/>
            <person name="Dalzell P."/>
            <person name="Moran C."/>
            <person name="Bed'hom B."/>
            <person name="Abzhanov A."/>
            <person name="Burgess S.C."/>
            <person name="Cooksey A.M."/>
            <person name="Castoe T.A."/>
            <person name="Crawford N.G."/>
            <person name="Densmore L.D."/>
            <person name="Drew J.C."/>
            <person name="Edwards S.V."/>
            <person name="Faircloth B.C."/>
            <person name="Fujita M.K."/>
            <person name="Greenwold M.J."/>
            <person name="Hoffmann F.G."/>
            <person name="Howard J.M."/>
            <person name="Iguchi T."/>
            <person name="Janes D.E."/>
            <person name="Khan S.Y."/>
            <person name="Kohno S."/>
            <person name="de Koning A.J."/>
            <person name="Lance S.L."/>
            <person name="McCarthy F.M."/>
            <person name="McCormack J.E."/>
            <person name="Merchant M.E."/>
            <person name="Peterson D.G."/>
            <person name="Pollock D.D."/>
            <person name="Pourmand N."/>
            <person name="Raney B.J."/>
            <person name="Roessler K.A."/>
            <person name="Sanford J.R."/>
            <person name="Sawyer R.H."/>
            <person name="Schmidt C.J."/>
            <person name="Triplett E.W."/>
            <person name="Tuberville T.D."/>
            <person name="Venegas-Anaya M."/>
            <person name="Howard J.T."/>
            <person name="Jarvis E.D."/>
            <person name="Guillette L.J.Jr."/>
            <person name="Glenn T.C."/>
            <person name="Green R.E."/>
            <person name="Ray D.A."/>
        </authorList>
    </citation>
    <scope>NUCLEOTIDE SEQUENCE [LARGE SCALE GENOMIC DNA]</scope>
    <source>
        <strain evidence="2">KSC_2009_1</strain>
    </source>
</reference>
<protein>
    <submittedName>
        <fullName evidence="2">Uncharacterized protein</fullName>
    </submittedName>
</protein>
<evidence type="ECO:0000256" key="1">
    <source>
        <dbReference type="SAM" id="MobiDB-lite"/>
    </source>
</evidence>
<feature type="region of interest" description="Disordered" evidence="1">
    <location>
        <begin position="1"/>
        <end position="114"/>
    </location>
</feature>
<accession>A0A151NLD6</accession>
<name>A0A151NLD6_ALLMI</name>
<comment type="caution">
    <text evidence="2">The sequence shown here is derived from an EMBL/GenBank/DDBJ whole genome shotgun (WGS) entry which is preliminary data.</text>
</comment>
<gene>
    <name evidence="2" type="ORF">Y1Q_0014122</name>
</gene>
<feature type="region of interest" description="Disordered" evidence="1">
    <location>
        <begin position="156"/>
        <end position="190"/>
    </location>
</feature>
<dbReference type="Proteomes" id="UP000050525">
    <property type="component" value="Unassembled WGS sequence"/>
</dbReference>
<feature type="compositionally biased region" description="Polar residues" evidence="1">
    <location>
        <begin position="105"/>
        <end position="114"/>
    </location>
</feature>
<feature type="compositionally biased region" description="Basic and acidic residues" evidence="1">
    <location>
        <begin position="94"/>
        <end position="104"/>
    </location>
</feature>
<sequence>MQSGALFRKAEIQGAEEDPLQGMALSPTRLPVSTKCPPGSQRDSLQQPLLYQTSENSPSRAHDSKSPVQRAPVFEAPFLLLPGLQSRGSRARTRTREGREEQGKSSRTLPCPSSCSVLRPGGALGKGQGGIQHFKMWHPQGQPSLKKASIGNLWAASTTAQARKHRELPLTGSGHSGQPPVSHAGRDEGP</sequence>
<feature type="compositionally biased region" description="Polar residues" evidence="1">
    <location>
        <begin position="41"/>
        <end position="59"/>
    </location>
</feature>
<dbReference type="AlphaFoldDB" id="A0A151NLD6"/>